<evidence type="ECO:0000256" key="3">
    <source>
        <dbReference type="ARBA" id="ARBA00023082"/>
    </source>
</evidence>
<keyword evidence="8" id="KW-1185">Reference proteome</keyword>
<organism evidence="7 8">
    <name type="scientific">Nakamurella antarctica</name>
    <dbReference type="NCBI Taxonomy" id="1902245"/>
    <lineage>
        <taxon>Bacteria</taxon>
        <taxon>Bacillati</taxon>
        <taxon>Actinomycetota</taxon>
        <taxon>Actinomycetes</taxon>
        <taxon>Nakamurellales</taxon>
        <taxon>Nakamurellaceae</taxon>
        <taxon>Nakamurella</taxon>
    </lineage>
</organism>
<dbReference type="KEGG" id="nak:EH165_13960"/>
<dbReference type="PANTHER" id="PTHR43133">
    <property type="entry name" value="RNA POLYMERASE ECF-TYPE SIGMA FACTO"/>
    <property type="match status" value="1"/>
</dbReference>
<comment type="similarity">
    <text evidence="1">Belongs to the sigma-70 factor family. ECF subfamily.</text>
</comment>
<dbReference type="InterPro" id="IPR013324">
    <property type="entry name" value="RNA_pol_sigma_r3/r4-like"/>
</dbReference>
<gene>
    <name evidence="7" type="ORF">EH165_13960</name>
</gene>
<reference evidence="7 8" key="1">
    <citation type="submission" date="2018-11" db="EMBL/GenBank/DDBJ databases">
        <authorList>
            <person name="Da X."/>
        </authorList>
    </citation>
    <scope>NUCLEOTIDE SEQUENCE [LARGE SCALE GENOMIC DNA]</scope>
    <source>
        <strain evidence="7 8">S14-144</strain>
    </source>
</reference>
<dbReference type="GO" id="GO:0016987">
    <property type="term" value="F:sigma factor activity"/>
    <property type="evidence" value="ECO:0007669"/>
    <property type="project" value="UniProtKB-KW"/>
</dbReference>
<dbReference type="Gene3D" id="1.10.10.10">
    <property type="entry name" value="Winged helix-like DNA-binding domain superfamily/Winged helix DNA-binding domain"/>
    <property type="match status" value="1"/>
</dbReference>
<dbReference type="OrthoDB" id="5243766at2"/>
<keyword evidence="2" id="KW-0805">Transcription regulation</keyword>
<evidence type="ECO:0000256" key="4">
    <source>
        <dbReference type="ARBA" id="ARBA00023163"/>
    </source>
</evidence>
<dbReference type="GO" id="GO:0003677">
    <property type="term" value="F:DNA binding"/>
    <property type="evidence" value="ECO:0007669"/>
    <property type="project" value="InterPro"/>
</dbReference>
<dbReference type="CDD" id="cd06171">
    <property type="entry name" value="Sigma70_r4"/>
    <property type="match status" value="1"/>
</dbReference>
<dbReference type="PANTHER" id="PTHR43133:SF62">
    <property type="entry name" value="RNA POLYMERASE SIGMA FACTOR SIGZ"/>
    <property type="match status" value="1"/>
</dbReference>
<dbReference type="InterPro" id="IPR014284">
    <property type="entry name" value="RNA_pol_sigma-70_dom"/>
</dbReference>
<name>A0A3G8ZS90_9ACTN</name>
<dbReference type="EMBL" id="CP034170">
    <property type="protein sequence ID" value="AZI59637.1"/>
    <property type="molecule type" value="Genomic_DNA"/>
</dbReference>
<evidence type="ECO:0000259" key="6">
    <source>
        <dbReference type="Pfam" id="PF08281"/>
    </source>
</evidence>
<dbReference type="Gene3D" id="1.10.1740.10">
    <property type="match status" value="1"/>
</dbReference>
<evidence type="ECO:0000313" key="8">
    <source>
        <dbReference type="Proteomes" id="UP000268084"/>
    </source>
</evidence>
<sequence length="185" mass="20717">MDTALSADPLWVKRFHDGDQLALKEAFDRHSGMVMRVASFALHDFHDAEDVVQQIFVRAWKGRLGFDPDRGSMAAWLLGITRRQLADRFAALDKERRIHAAATLLAASPPEENDQERAIDRMDVGSELDRLPIQQQTALRLAFYDGLSHTEIADTTGLPLGTVKSHIRRALATLKKSREVDDATS</sequence>
<evidence type="ECO:0000259" key="5">
    <source>
        <dbReference type="Pfam" id="PF04542"/>
    </source>
</evidence>
<dbReference type="GO" id="GO:0006352">
    <property type="term" value="P:DNA-templated transcription initiation"/>
    <property type="evidence" value="ECO:0007669"/>
    <property type="project" value="InterPro"/>
</dbReference>
<dbReference type="InterPro" id="IPR039425">
    <property type="entry name" value="RNA_pol_sigma-70-like"/>
</dbReference>
<feature type="domain" description="RNA polymerase sigma-70 region 2" evidence="5">
    <location>
        <begin position="27"/>
        <end position="91"/>
    </location>
</feature>
<dbReference type="InterPro" id="IPR013249">
    <property type="entry name" value="RNA_pol_sigma70_r4_t2"/>
</dbReference>
<reference evidence="7 8" key="2">
    <citation type="submission" date="2018-12" db="EMBL/GenBank/DDBJ databases">
        <title>Nakamurella antarcticus sp. nov., isolated from Antarctica South Shetland Islands soil.</title>
        <authorList>
            <person name="Peng F."/>
        </authorList>
    </citation>
    <scope>NUCLEOTIDE SEQUENCE [LARGE SCALE GENOMIC DNA]</scope>
    <source>
        <strain evidence="7 8">S14-144</strain>
    </source>
</reference>
<proteinExistence type="inferred from homology"/>
<evidence type="ECO:0000313" key="7">
    <source>
        <dbReference type="EMBL" id="AZI59637.1"/>
    </source>
</evidence>
<dbReference type="NCBIfam" id="TIGR02937">
    <property type="entry name" value="sigma70-ECF"/>
    <property type="match status" value="1"/>
</dbReference>
<protein>
    <submittedName>
        <fullName evidence="7">RNA polymerase sigma factor</fullName>
    </submittedName>
</protein>
<dbReference type="InterPro" id="IPR013325">
    <property type="entry name" value="RNA_pol_sigma_r2"/>
</dbReference>
<keyword evidence="4" id="KW-0804">Transcription</keyword>
<feature type="domain" description="RNA polymerase sigma factor 70 region 4 type 2" evidence="6">
    <location>
        <begin position="124"/>
        <end position="174"/>
    </location>
</feature>
<dbReference type="InterPro" id="IPR007627">
    <property type="entry name" value="RNA_pol_sigma70_r2"/>
</dbReference>
<dbReference type="SUPFAM" id="SSF88659">
    <property type="entry name" value="Sigma3 and sigma4 domains of RNA polymerase sigma factors"/>
    <property type="match status" value="1"/>
</dbReference>
<dbReference type="InterPro" id="IPR036388">
    <property type="entry name" value="WH-like_DNA-bd_sf"/>
</dbReference>
<keyword evidence="3" id="KW-0731">Sigma factor</keyword>
<dbReference type="Pfam" id="PF04542">
    <property type="entry name" value="Sigma70_r2"/>
    <property type="match status" value="1"/>
</dbReference>
<evidence type="ECO:0000256" key="1">
    <source>
        <dbReference type="ARBA" id="ARBA00010641"/>
    </source>
</evidence>
<dbReference type="Pfam" id="PF08281">
    <property type="entry name" value="Sigma70_r4_2"/>
    <property type="match status" value="1"/>
</dbReference>
<dbReference type="SUPFAM" id="SSF88946">
    <property type="entry name" value="Sigma2 domain of RNA polymerase sigma factors"/>
    <property type="match status" value="1"/>
</dbReference>
<dbReference type="Proteomes" id="UP000268084">
    <property type="component" value="Chromosome"/>
</dbReference>
<accession>A0A3G8ZS90</accession>
<dbReference type="AlphaFoldDB" id="A0A3G8ZS90"/>
<evidence type="ECO:0000256" key="2">
    <source>
        <dbReference type="ARBA" id="ARBA00023015"/>
    </source>
</evidence>